<dbReference type="InterPro" id="IPR011933">
    <property type="entry name" value="Double_TM_dom"/>
</dbReference>
<accession>A0A327NFT3</accession>
<dbReference type="AlphaFoldDB" id="A0A327NFT3"/>
<evidence type="ECO:0000259" key="2">
    <source>
        <dbReference type="Pfam" id="PF07584"/>
    </source>
</evidence>
<feature type="transmembrane region" description="Helical" evidence="1">
    <location>
        <begin position="6"/>
        <end position="24"/>
    </location>
</feature>
<feature type="transmembrane region" description="Helical" evidence="1">
    <location>
        <begin position="373"/>
        <end position="392"/>
    </location>
</feature>
<comment type="caution">
    <text evidence="3">The sequence shown here is derived from an EMBL/GenBank/DDBJ whole genome shotgun (WGS) entry which is preliminary data.</text>
</comment>
<dbReference type="NCBIfam" id="TIGR02226">
    <property type="entry name" value="two_anch"/>
    <property type="match status" value="1"/>
</dbReference>
<proteinExistence type="predicted"/>
<dbReference type="RefSeq" id="WP_111340542.1">
    <property type="nucleotide sequence ID" value="NZ_QLII01000001.1"/>
</dbReference>
<dbReference type="PANTHER" id="PTHR37464:SF1">
    <property type="entry name" value="BLL2463 PROTEIN"/>
    <property type="match status" value="1"/>
</dbReference>
<keyword evidence="1" id="KW-0472">Membrane</keyword>
<keyword evidence="1" id="KW-1133">Transmembrane helix</keyword>
<dbReference type="EMBL" id="QLII01000001">
    <property type="protein sequence ID" value="RAI73663.1"/>
    <property type="molecule type" value="Genomic_DNA"/>
</dbReference>
<organism evidence="3 4">
    <name type="scientific">Spirosoma telluris</name>
    <dbReference type="NCBI Taxonomy" id="2183553"/>
    <lineage>
        <taxon>Bacteria</taxon>
        <taxon>Pseudomonadati</taxon>
        <taxon>Bacteroidota</taxon>
        <taxon>Cytophagia</taxon>
        <taxon>Cytophagales</taxon>
        <taxon>Cytophagaceae</taxon>
        <taxon>Spirosoma</taxon>
    </lineage>
</organism>
<dbReference type="Pfam" id="PF07584">
    <property type="entry name" value="BatA"/>
    <property type="match status" value="1"/>
</dbReference>
<evidence type="ECO:0000313" key="4">
    <source>
        <dbReference type="Proteomes" id="UP000249016"/>
    </source>
</evidence>
<dbReference type="Proteomes" id="UP000249016">
    <property type="component" value="Unassembled WGS sequence"/>
</dbReference>
<sequence length="397" mass="44649">MPFVEPIFLWGALAVVIPVAIHFWHQKHGKPLPWAATQWLVEKQQQQSRGLQLDNILLLFIRCLLLILLAILLAQPLLNWFTKSPEVQKIHLVQPSSAVAENFKFELTEAIKKGEKVVWADERLEKMDDKPYSFQNATPFDPLRLQTAINQLDAQPNELHLYISNSQSLATVPAITVPARFQLHSIVDSASQPRAYLTLKDSKKLFVNRAGKLTGSPSLDPSLKFQSEPAHSGPVKTLLTYRNERERQSVKAALAALTDVYGLDLVIDEKQTPNQVYDWVLTDQLPAKPPPQTLFIVSGSVQPGAFSNVIFTNETLTPQTSERVENGQLPEWLGEQLLRHYNVIMTAQPLSQSDIKTVFIPSTKPTTEQHASLQNALLLLFIVLVVLERWLALTKNA</sequence>
<dbReference type="InterPro" id="IPR024163">
    <property type="entry name" value="Aerotolerance_reg_N"/>
</dbReference>
<keyword evidence="4" id="KW-1185">Reference proteome</keyword>
<keyword evidence="1" id="KW-0812">Transmembrane</keyword>
<name>A0A327NFT3_9BACT</name>
<gene>
    <name evidence="3" type="ORF">HMF3257_03115</name>
</gene>
<protein>
    <recommendedName>
        <fullName evidence="2">Aerotolerance regulator N-terminal domain-containing protein</fullName>
    </recommendedName>
</protein>
<dbReference type="OrthoDB" id="890881at2"/>
<evidence type="ECO:0000256" key="1">
    <source>
        <dbReference type="SAM" id="Phobius"/>
    </source>
</evidence>
<evidence type="ECO:0000313" key="3">
    <source>
        <dbReference type="EMBL" id="RAI73663.1"/>
    </source>
</evidence>
<reference evidence="3 4" key="1">
    <citation type="submission" date="2018-06" db="EMBL/GenBank/DDBJ databases">
        <title>Spirosoma sp. HMF3257 Genome sequencing and assembly.</title>
        <authorList>
            <person name="Kang H."/>
            <person name="Cha I."/>
            <person name="Kim H."/>
            <person name="Kang J."/>
            <person name="Joh K."/>
        </authorList>
    </citation>
    <scope>NUCLEOTIDE SEQUENCE [LARGE SCALE GENOMIC DNA]</scope>
    <source>
        <strain evidence="3 4">HMF3257</strain>
    </source>
</reference>
<dbReference type="PANTHER" id="PTHR37464">
    <property type="entry name" value="BLL2463 PROTEIN"/>
    <property type="match status" value="1"/>
</dbReference>
<feature type="transmembrane region" description="Helical" evidence="1">
    <location>
        <begin position="56"/>
        <end position="78"/>
    </location>
</feature>
<feature type="domain" description="Aerotolerance regulator N-terminal" evidence="2">
    <location>
        <begin position="1"/>
        <end position="76"/>
    </location>
</feature>